<proteinExistence type="predicted"/>
<reference evidence="1" key="1">
    <citation type="submission" date="2014-09" db="EMBL/GenBank/DDBJ databases">
        <authorList>
            <person name="Magalhaes I.L.F."/>
            <person name="Oliveira U."/>
            <person name="Santos F.R."/>
            <person name="Vidigal T.H.D.A."/>
            <person name="Brescovit A.D."/>
            <person name="Santos A.J."/>
        </authorList>
    </citation>
    <scope>NUCLEOTIDE SEQUENCE</scope>
    <source>
        <tissue evidence="1">Shoot tissue taken approximately 20 cm above the soil surface</tissue>
    </source>
</reference>
<dbReference type="PANTHER" id="PTHR34709">
    <property type="entry name" value="OS10G0396666 PROTEIN"/>
    <property type="match status" value="1"/>
</dbReference>
<protein>
    <recommendedName>
        <fullName evidence="2">FBD domain-containing protein</fullName>
    </recommendedName>
</protein>
<dbReference type="InterPro" id="IPR055312">
    <property type="entry name" value="FBL15-like"/>
</dbReference>
<dbReference type="AlphaFoldDB" id="A0A0A9GZY4"/>
<evidence type="ECO:0000313" key="1">
    <source>
        <dbReference type="EMBL" id="JAE29089.1"/>
    </source>
</evidence>
<organism evidence="1">
    <name type="scientific">Arundo donax</name>
    <name type="common">Giant reed</name>
    <name type="synonym">Donax arundinaceus</name>
    <dbReference type="NCBI Taxonomy" id="35708"/>
    <lineage>
        <taxon>Eukaryota</taxon>
        <taxon>Viridiplantae</taxon>
        <taxon>Streptophyta</taxon>
        <taxon>Embryophyta</taxon>
        <taxon>Tracheophyta</taxon>
        <taxon>Spermatophyta</taxon>
        <taxon>Magnoliopsida</taxon>
        <taxon>Liliopsida</taxon>
        <taxon>Poales</taxon>
        <taxon>Poaceae</taxon>
        <taxon>PACMAD clade</taxon>
        <taxon>Arundinoideae</taxon>
        <taxon>Arundineae</taxon>
        <taxon>Arundo</taxon>
    </lineage>
</organism>
<dbReference type="PANTHER" id="PTHR34709:SF56">
    <property type="entry name" value="FBD DOMAIN-CONTAINING PROTEIN"/>
    <property type="match status" value="1"/>
</dbReference>
<evidence type="ECO:0008006" key="2">
    <source>
        <dbReference type="Google" id="ProtNLM"/>
    </source>
</evidence>
<reference evidence="1" key="2">
    <citation type="journal article" date="2015" name="Data Brief">
        <title>Shoot transcriptome of the giant reed, Arundo donax.</title>
        <authorList>
            <person name="Barrero R.A."/>
            <person name="Guerrero F.D."/>
            <person name="Moolhuijzen P."/>
            <person name="Goolsby J.A."/>
            <person name="Tidwell J."/>
            <person name="Bellgard S.E."/>
            <person name="Bellgard M.I."/>
        </authorList>
    </citation>
    <scope>NUCLEOTIDE SEQUENCE</scope>
    <source>
        <tissue evidence="1">Shoot tissue taken approximately 20 cm above the soil surface</tissue>
    </source>
</reference>
<dbReference type="EMBL" id="GBRH01168807">
    <property type="protein sequence ID" value="JAE29089.1"/>
    <property type="molecule type" value="Transcribed_RNA"/>
</dbReference>
<sequence>MWNLAFSTCLQPLGFTQHANNGENVCLQLQHHTCVLSLILETDVFSGDAAKNFEQVISRFQVANFSVLELELTQRGHVYGAIVLRLLGLCTSIQRLKIRDACPVDCHCDQPNNWRSQSISVTDLKEVEIQGFRGEGHEVDLLRVLLRSVTVLERLTEIFQQGLTK</sequence>
<name>A0A0A9GZY4_ARUDO</name>
<accession>A0A0A9GZY4</accession>